<dbReference type="EMBL" id="JBJHZX010000025">
    <property type="protein sequence ID" value="MFL0197097.1"/>
    <property type="molecule type" value="Genomic_DNA"/>
</dbReference>
<proteinExistence type="predicted"/>
<name>A0ABW8SM18_9CLOT</name>
<reference evidence="1 2" key="1">
    <citation type="submission" date="2024-11" db="EMBL/GenBank/DDBJ databases">
        <authorList>
            <person name="Heng Y.C."/>
            <person name="Lim A.C.H."/>
            <person name="Lee J.K.Y."/>
            <person name="Kittelmann S."/>
        </authorList>
    </citation>
    <scope>NUCLEOTIDE SEQUENCE [LARGE SCALE GENOMIC DNA]</scope>
    <source>
        <strain evidence="1 2">WILCCON 0269</strain>
    </source>
</reference>
<dbReference type="SUPFAM" id="SSF53756">
    <property type="entry name" value="UDP-Glycosyltransferase/glycogen phosphorylase"/>
    <property type="match status" value="1"/>
</dbReference>
<dbReference type="RefSeq" id="WP_406793203.1">
    <property type="nucleotide sequence ID" value="NZ_JBJHZX010000025.1"/>
</dbReference>
<dbReference type="InterPro" id="IPR011990">
    <property type="entry name" value="TPR-like_helical_dom_sf"/>
</dbReference>
<gene>
    <name evidence="1" type="ORF">ACJDU8_16245</name>
</gene>
<dbReference type="Gene3D" id="3.40.50.2000">
    <property type="entry name" value="Glycogen Phosphorylase B"/>
    <property type="match status" value="1"/>
</dbReference>
<keyword evidence="2" id="KW-1185">Reference proteome</keyword>
<dbReference type="Gene3D" id="1.25.40.10">
    <property type="entry name" value="Tetratricopeptide repeat domain"/>
    <property type="match status" value="1"/>
</dbReference>
<accession>A0ABW8SM18</accession>
<comment type="caution">
    <text evidence="1">The sequence shown here is derived from an EMBL/GenBank/DDBJ whole genome shotgun (WGS) entry which is preliminary data.</text>
</comment>
<organism evidence="1 2">
    <name type="scientific">Candidatus Clostridium eludens</name>
    <dbReference type="NCBI Taxonomy" id="3381663"/>
    <lineage>
        <taxon>Bacteria</taxon>
        <taxon>Bacillati</taxon>
        <taxon>Bacillota</taxon>
        <taxon>Clostridia</taxon>
        <taxon>Eubacteriales</taxon>
        <taxon>Clostridiaceae</taxon>
        <taxon>Clostridium</taxon>
    </lineage>
</organism>
<dbReference type="SUPFAM" id="SSF48452">
    <property type="entry name" value="TPR-like"/>
    <property type="match status" value="1"/>
</dbReference>
<sequence length="462" mass="53484">MKNKMDLLKGQLKKNIQKLVDSGNLKEAKELIDEYKKMVVDDIDIYSMYGVIAIVEGKFLEAENILKDGLEKEPYNKDLLFNMSYLMDNNKKDKKALEYFCRAKLFNNNDSNVKVEDVLSNFKSTGNNSLRVIHGTMEIANQMHTITEGLKKLGVDAKTLNYYPNYLGYKSDYSLNVNSFKDINEANIEAKKLASKMIAENDVFHFLFGTSLTLDYSDLPLLKELKKKVIMQYVGSDVRMYSKAIISNKYVKVKDMNEDNIKRKLELISRYVPDCLVDYELAEYVKDYHSNIHYTRAAIDLNKYKFIGQTSNKKFKIVHAPTSPEIKGTRYILKAIEELKEKYDFDFELVQGMSHEQATKTYEKADLIIDQILAGSHGLFAVESMAMGKPVICWISDFMRERYPKELPIISANPDNIKEKMEYVIQNKDMLKEIGIKGRVYVEKYHDMNKIATDMMEIYKGL</sequence>
<dbReference type="Proteomes" id="UP001623660">
    <property type="component" value="Unassembled WGS sequence"/>
</dbReference>
<evidence type="ECO:0000313" key="1">
    <source>
        <dbReference type="EMBL" id="MFL0197097.1"/>
    </source>
</evidence>
<evidence type="ECO:0000313" key="2">
    <source>
        <dbReference type="Proteomes" id="UP001623660"/>
    </source>
</evidence>
<protein>
    <submittedName>
        <fullName evidence="1">Glycosyltransferase family 1 protein</fullName>
    </submittedName>
</protein>